<dbReference type="GO" id="GO:0006543">
    <property type="term" value="P:L-glutamine catabolic process"/>
    <property type="evidence" value="ECO:0007669"/>
    <property type="project" value="TreeGrafter"/>
</dbReference>
<feature type="binding site" evidence="6">
    <location>
        <position position="277"/>
    </location>
    <ligand>
        <name>substrate</name>
    </ligand>
</feature>
<evidence type="ECO:0000313" key="7">
    <source>
        <dbReference type="EMBL" id="ANY65104.1"/>
    </source>
</evidence>
<sequence length="323" mass="34813">MPNWRAGGNELTNSELKHMQTLLPEWVETSRQQALHGKVASYIPELAKSPKDALGIHIVGAEGQVASAGDCGISFTMQSISKVFTLILALMDNGEEAVFAKVGMEPTGDSFNSMLKLELVQPGIPFNPLINAGAIAISSLIAGSSREEKSARVLDFFRNLSGNITLDYDNEVYLSEAKTANLNRSMAYFLKDKQVLQGEVEEVLDVYFRHCSISVTCADLARMALVMAHNGTDPVTGTELIPRRYVQIAKTFMITCGMYNASGEFAIQVGLPAKSGVSGGILAIVPGRYGIGVVGPSLHRKGNSIAGVHLLETLSRTFDLSLF</sequence>
<evidence type="ECO:0000256" key="2">
    <source>
        <dbReference type="ARBA" id="ARBA00011881"/>
    </source>
</evidence>
<keyword evidence="6" id="KW-0007">Acetylation</keyword>
<protein>
    <recommendedName>
        <fullName evidence="3 6">Glutaminase</fullName>
        <ecNumber evidence="3 6">3.5.1.2</ecNumber>
    </recommendedName>
</protein>
<dbReference type="Pfam" id="PF04960">
    <property type="entry name" value="Glutaminase"/>
    <property type="match status" value="1"/>
</dbReference>
<gene>
    <name evidence="6" type="primary">glsA</name>
    <name evidence="7" type="ORF">BBD42_00380</name>
</gene>
<dbReference type="NCBIfam" id="TIGR03814">
    <property type="entry name" value="Gln_ase"/>
    <property type="match status" value="1"/>
</dbReference>
<comment type="subunit">
    <text evidence="2 6">Homotetramer.</text>
</comment>
<comment type="catalytic activity">
    <reaction evidence="5 6">
        <text>L-glutamine + H2O = L-glutamate + NH4(+)</text>
        <dbReference type="Rhea" id="RHEA:15889"/>
        <dbReference type="ChEBI" id="CHEBI:15377"/>
        <dbReference type="ChEBI" id="CHEBI:28938"/>
        <dbReference type="ChEBI" id="CHEBI:29985"/>
        <dbReference type="ChEBI" id="CHEBI:58359"/>
        <dbReference type="EC" id="3.5.1.2"/>
    </reaction>
</comment>
<reference evidence="7" key="1">
    <citation type="submission" date="2016-08" db="EMBL/GenBank/DDBJ databases">
        <title>Complete Genome Seqeunce of Paenibacillus sp. BIHB 4019 from tea rhizoplane.</title>
        <authorList>
            <person name="Thakur R."/>
            <person name="Swarnkar M.K."/>
            <person name="Gulati A."/>
        </authorList>
    </citation>
    <scope>NUCLEOTIDE SEQUENCE [LARGE SCALE GENOMIC DNA]</scope>
    <source>
        <strain evidence="7">BIHB4019</strain>
    </source>
</reference>
<dbReference type="InterPro" id="IPR015868">
    <property type="entry name" value="Glutaminase"/>
</dbReference>
<feature type="binding site" evidence="6">
    <location>
        <position position="183"/>
    </location>
    <ligand>
        <name>substrate</name>
    </ligand>
</feature>
<dbReference type="HAMAP" id="MF_00313">
    <property type="entry name" value="Glutaminase"/>
    <property type="match status" value="1"/>
</dbReference>
<proteinExistence type="inferred from homology"/>
<dbReference type="GO" id="GO:0004359">
    <property type="term" value="F:glutaminase activity"/>
    <property type="evidence" value="ECO:0007669"/>
    <property type="project" value="UniProtKB-UniRule"/>
</dbReference>
<dbReference type="EC" id="3.5.1.2" evidence="3 6"/>
<organism evidence="7">
    <name type="scientific">Paenibacillus sp. BIHB 4019</name>
    <dbReference type="NCBI Taxonomy" id="1870819"/>
    <lineage>
        <taxon>Bacteria</taxon>
        <taxon>Bacillati</taxon>
        <taxon>Bacillota</taxon>
        <taxon>Bacilli</taxon>
        <taxon>Bacillales</taxon>
        <taxon>Paenibacillaceae</taxon>
        <taxon>Paenibacillus</taxon>
    </lineage>
</organism>
<evidence type="ECO:0000256" key="1">
    <source>
        <dbReference type="ARBA" id="ARBA00011076"/>
    </source>
</evidence>
<evidence type="ECO:0000256" key="4">
    <source>
        <dbReference type="ARBA" id="ARBA00022801"/>
    </source>
</evidence>
<evidence type="ECO:0000256" key="5">
    <source>
        <dbReference type="ARBA" id="ARBA00049534"/>
    </source>
</evidence>
<evidence type="ECO:0000256" key="6">
    <source>
        <dbReference type="HAMAP-Rule" id="MF_00313"/>
    </source>
</evidence>
<feature type="binding site" evidence="6">
    <location>
        <position position="131"/>
    </location>
    <ligand>
        <name>substrate</name>
    </ligand>
</feature>
<dbReference type="RefSeq" id="WP_099516531.1">
    <property type="nucleotide sequence ID" value="NZ_CP016808.1"/>
</dbReference>
<accession>A0A1B2DBL6</accession>
<dbReference type="PANTHER" id="PTHR12544">
    <property type="entry name" value="GLUTAMINASE"/>
    <property type="match status" value="1"/>
</dbReference>
<keyword evidence="4 6" id="KW-0378">Hydrolase</keyword>
<name>A0A1B2DBL6_9BACL</name>
<feature type="binding site" evidence="6">
    <location>
        <position position="79"/>
    </location>
    <ligand>
        <name>substrate</name>
    </ligand>
</feature>
<dbReference type="EMBL" id="CP016808">
    <property type="protein sequence ID" value="ANY65104.1"/>
    <property type="molecule type" value="Genomic_DNA"/>
</dbReference>
<comment type="similarity">
    <text evidence="1 6">Belongs to the glutaminase family.</text>
</comment>
<dbReference type="AlphaFoldDB" id="A0A1B2DBL6"/>
<dbReference type="GO" id="GO:0006537">
    <property type="term" value="P:glutamate biosynthetic process"/>
    <property type="evidence" value="ECO:0007669"/>
    <property type="project" value="TreeGrafter"/>
</dbReference>
<dbReference type="SUPFAM" id="SSF56601">
    <property type="entry name" value="beta-lactamase/transpeptidase-like"/>
    <property type="match status" value="1"/>
</dbReference>
<dbReference type="Gene3D" id="3.40.710.10">
    <property type="entry name" value="DD-peptidase/beta-lactamase superfamily"/>
    <property type="match status" value="1"/>
</dbReference>
<feature type="binding site" evidence="6">
    <location>
        <position position="259"/>
    </location>
    <ligand>
        <name>substrate</name>
    </ligand>
</feature>
<dbReference type="PANTHER" id="PTHR12544:SF29">
    <property type="entry name" value="GLUTAMINASE"/>
    <property type="match status" value="1"/>
</dbReference>
<evidence type="ECO:0000256" key="3">
    <source>
        <dbReference type="ARBA" id="ARBA00012918"/>
    </source>
</evidence>
<feature type="binding site" evidence="6">
    <location>
        <position position="207"/>
    </location>
    <ligand>
        <name>substrate</name>
    </ligand>
</feature>
<dbReference type="FunFam" id="3.40.710.10:FF:000005">
    <property type="entry name" value="Glutaminase"/>
    <property type="match status" value="1"/>
</dbReference>
<dbReference type="InterPro" id="IPR012338">
    <property type="entry name" value="Beta-lactam/transpept-like"/>
</dbReference>
<feature type="binding site" evidence="6">
    <location>
        <position position="176"/>
    </location>
    <ligand>
        <name>substrate</name>
    </ligand>
</feature>